<dbReference type="GO" id="GO:0046872">
    <property type="term" value="F:metal ion binding"/>
    <property type="evidence" value="ECO:0007669"/>
    <property type="project" value="UniProtKB-KW"/>
</dbReference>
<dbReference type="PROSITE" id="PS51891">
    <property type="entry name" value="CENP_V_GFA"/>
    <property type="match status" value="1"/>
</dbReference>
<comment type="similarity">
    <text evidence="1">Belongs to the Gfa family.</text>
</comment>
<dbReference type="PANTHER" id="PTHR33337:SF40">
    <property type="entry name" value="CENP-V_GFA DOMAIN-CONTAINING PROTEIN-RELATED"/>
    <property type="match status" value="1"/>
</dbReference>
<organism evidence="6 7">
    <name type="scientific">Pistricoccus aurantiacus</name>
    <dbReference type="NCBI Taxonomy" id="1883414"/>
    <lineage>
        <taxon>Bacteria</taxon>
        <taxon>Pseudomonadati</taxon>
        <taxon>Pseudomonadota</taxon>
        <taxon>Gammaproteobacteria</taxon>
        <taxon>Oceanospirillales</taxon>
        <taxon>Halomonadaceae</taxon>
        <taxon>Pistricoccus</taxon>
    </lineage>
</organism>
<evidence type="ECO:0000256" key="1">
    <source>
        <dbReference type="ARBA" id="ARBA00005495"/>
    </source>
</evidence>
<evidence type="ECO:0000313" key="7">
    <source>
        <dbReference type="Proteomes" id="UP000321272"/>
    </source>
</evidence>
<dbReference type="PANTHER" id="PTHR33337">
    <property type="entry name" value="GFA DOMAIN-CONTAINING PROTEIN"/>
    <property type="match status" value="1"/>
</dbReference>
<evidence type="ECO:0000256" key="2">
    <source>
        <dbReference type="ARBA" id="ARBA00022723"/>
    </source>
</evidence>
<keyword evidence="7" id="KW-1185">Reference proteome</keyword>
<keyword evidence="4" id="KW-0456">Lyase</keyword>
<evidence type="ECO:0000259" key="5">
    <source>
        <dbReference type="PROSITE" id="PS51891"/>
    </source>
</evidence>
<dbReference type="SUPFAM" id="SSF51316">
    <property type="entry name" value="Mss4-like"/>
    <property type="match status" value="1"/>
</dbReference>
<dbReference type="AlphaFoldDB" id="A0A5B8SWL5"/>
<evidence type="ECO:0000313" key="6">
    <source>
        <dbReference type="EMBL" id="QEA39313.1"/>
    </source>
</evidence>
<feature type="domain" description="CENP-V/GFA" evidence="5">
    <location>
        <begin position="7"/>
        <end position="120"/>
    </location>
</feature>
<dbReference type="InterPro" id="IPR011057">
    <property type="entry name" value="Mss4-like_sf"/>
</dbReference>
<dbReference type="GO" id="GO:0016846">
    <property type="term" value="F:carbon-sulfur lyase activity"/>
    <property type="evidence" value="ECO:0007669"/>
    <property type="project" value="InterPro"/>
</dbReference>
<dbReference type="Proteomes" id="UP000321272">
    <property type="component" value="Chromosome"/>
</dbReference>
<dbReference type="Pfam" id="PF04828">
    <property type="entry name" value="GFA"/>
    <property type="match status" value="1"/>
</dbReference>
<evidence type="ECO:0000256" key="4">
    <source>
        <dbReference type="ARBA" id="ARBA00023239"/>
    </source>
</evidence>
<dbReference type="EMBL" id="CP042382">
    <property type="protein sequence ID" value="QEA39313.1"/>
    <property type="molecule type" value="Genomic_DNA"/>
</dbReference>
<sequence>MSKAEECRGSCLCGAVSLTVNISDHQVGVCHCSICRRWGGGPFFAVEAGRQVQIEGEENITTYASSDWAKRGFCRHCGTHLFYRLNDEDAYVLPVGLIDNGQPWDLALEIFTDEKPDFYDFSNATRQMTGREVFEAGNGKSS</sequence>
<name>A0A5B8SWL5_9GAMM</name>
<keyword evidence="2" id="KW-0479">Metal-binding</keyword>
<accession>A0A5B8SWL5</accession>
<proteinExistence type="inferred from homology"/>
<dbReference type="RefSeq" id="WP_147184365.1">
    <property type="nucleotide sequence ID" value="NZ_CP042382.1"/>
</dbReference>
<dbReference type="Gene3D" id="3.90.1590.10">
    <property type="entry name" value="glutathione-dependent formaldehyde- activating enzyme (gfa)"/>
    <property type="match status" value="1"/>
</dbReference>
<dbReference type="OrthoDB" id="4188830at2"/>
<dbReference type="InterPro" id="IPR006913">
    <property type="entry name" value="CENP-V/GFA"/>
</dbReference>
<protein>
    <submittedName>
        <fullName evidence="6">GFA family protein</fullName>
    </submittedName>
</protein>
<keyword evidence="3" id="KW-0862">Zinc</keyword>
<evidence type="ECO:0000256" key="3">
    <source>
        <dbReference type="ARBA" id="ARBA00022833"/>
    </source>
</evidence>
<reference evidence="6 7" key="1">
    <citation type="submission" date="2019-06" db="EMBL/GenBank/DDBJ databases">
        <title>Genome analyses of bacteria isolated from kimchi.</title>
        <authorList>
            <person name="Lee S."/>
            <person name="Ahn S."/>
            <person name="Roh S."/>
        </authorList>
    </citation>
    <scope>NUCLEOTIDE SEQUENCE [LARGE SCALE GENOMIC DNA]</scope>
    <source>
        <strain evidence="6 7">CBA4606</strain>
    </source>
</reference>
<gene>
    <name evidence="6" type="ORF">FGL86_09660</name>
</gene>
<dbReference type="KEGG" id="paur:FGL86_09660"/>